<protein>
    <submittedName>
        <fullName evidence="2">Uncharacterized protein</fullName>
    </submittedName>
</protein>
<evidence type="ECO:0000256" key="1">
    <source>
        <dbReference type="SAM" id="MobiDB-lite"/>
    </source>
</evidence>
<evidence type="ECO:0000313" key="3">
    <source>
        <dbReference type="Proteomes" id="UP000094527"/>
    </source>
</evidence>
<dbReference type="AlphaFoldDB" id="A0A1D2N9J1"/>
<dbReference type="EMBL" id="LJIJ01000135">
    <property type="protein sequence ID" value="ODN01897.1"/>
    <property type="molecule type" value="Genomic_DNA"/>
</dbReference>
<proteinExistence type="predicted"/>
<gene>
    <name evidence="2" type="ORF">Ocin01_04792</name>
</gene>
<comment type="caution">
    <text evidence="2">The sequence shown here is derived from an EMBL/GenBank/DDBJ whole genome shotgun (WGS) entry which is preliminary data.</text>
</comment>
<evidence type="ECO:0000313" key="2">
    <source>
        <dbReference type="EMBL" id="ODN01897.1"/>
    </source>
</evidence>
<accession>A0A1D2N9J1</accession>
<feature type="compositionally biased region" description="Polar residues" evidence="1">
    <location>
        <begin position="51"/>
        <end position="76"/>
    </location>
</feature>
<organism evidence="2 3">
    <name type="scientific">Orchesella cincta</name>
    <name type="common">Springtail</name>
    <name type="synonym">Podura cincta</name>
    <dbReference type="NCBI Taxonomy" id="48709"/>
    <lineage>
        <taxon>Eukaryota</taxon>
        <taxon>Metazoa</taxon>
        <taxon>Ecdysozoa</taxon>
        <taxon>Arthropoda</taxon>
        <taxon>Hexapoda</taxon>
        <taxon>Collembola</taxon>
        <taxon>Entomobryomorpha</taxon>
        <taxon>Entomobryoidea</taxon>
        <taxon>Orchesellidae</taxon>
        <taxon>Orchesellinae</taxon>
        <taxon>Orchesella</taxon>
    </lineage>
</organism>
<sequence>MQSSYPNDIDATSNEIEAVRQAIADRLQLQNKLMMLEKLITDMINTQCDSRGTTFTDPTSSGEGQSASGDQSSSFPDANLALRQLQQRAGSEQRRPGCGGSPATSSNCYSTSDGTSPESSTLAEMKVRVNFDSETTSSPYSSSRQTSTPYNSSGSSNNSQCSNRARRLAELTFRVFTKGFENADEHTLHEMSAHLRELIQDRSSHRHCS</sequence>
<feature type="region of interest" description="Disordered" evidence="1">
    <location>
        <begin position="51"/>
        <end position="121"/>
    </location>
</feature>
<feature type="region of interest" description="Disordered" evidence="1">
    <location>
        <begin position="133"/>
        <end position="163"/>
    </location>
</feature>
<keyword evidence="3" id="KW-1185">Reference proteome</keyword>
<dbReference type="Proteomes" id="UP000094527">
    <property type="component" value="Unassembled WGS sequence"/>
</dbReference>
<reference evidence="2 3" key="1">
    <citation type="journal article" date="2016" name="Genome Biol. Evol.">
        <title>Gene Family Evolution Reflects Adaptation to Soil Environmental Stressors in the Genome of the Collembolan Orchesella cincta.</title>
        <authorList>
            <person name="Faddeeva-Vakhrusheva A."/>
            <person name="Derks M.F."/>
            <person name="Anvar S.Y."/>
            <person name="Agamennone V."/>
            <person name="Suring W."/>
            <person name="Smit S."/>
            <person name="van Straalen N.M."/>
            <person name="Roelofs D."/>
        </authorList>
    </citation>
    <scope>NUCLEOTIDE SEQUENCE [LARGE SCALE GENOMIC DNA]</scope>
    <source>
        <tissue evidence="2">Mixed pool</tissue>
    </source>
</reference>
<feature type="compositionally biased region" description="Polar residues" evidence="1">
    <location>
        <begin position="102"/>
        <end position="121"/>
    </location>
</feature>
<name>A0A1D2N9J1_ORCCI</name>